<dbReference type="STRING" id="1675527.AIOL_002087"/>
<evidence type="ECO:0000313" key="2">
    <source>
        <dbReference type="Proteomes" id="UP000037178"/>
    </source>
</evidence>
<dbReference type="PANTHER" id="PTHR40202:SF1">
    <property type="entry name" value="HD DOMAIN-CONTAINING PROTEIN"/>
    <property type="match status" value="1"/>
</dbReference>
<evidence type="ECO:0000313" key="1">
    <source>
        <dbReference type="EMBL" id="KMW57127.1"/>
    </source>
</evidence>
<dbReference type="PANTHER" id="PTHR40202">
    <property type="match status" value="1"/>
</dbReference>
<dbReference type="EMBL" id="LFTY01000002">
    <property type="protein sequence ID" value="KMW57127.1"/>
    <property type="molecule type" value="Genomic_DNA"/>
</dbReference>
<reference evidence="1 2" key="1">
    <citation type="submission" date="2015-06" db="EMBL/GenBank/DDBJ databases">
        <title>Draft genome sequence of an Alphaproteobacteria species associated to the Mediterranean sponge Oscarella lobularis.</title>
        <authorList>
            <person name="Jourda C."/>
            <person name="Santini S."/>
            <person name="Claverie J.-M."/>
        </authorList>
    </citation>
    <scope>NUCLEOTIDE SEQUENCE [LARGE SCALE GENOMIC DNA]</scope>
    <source>
        <strain evidence="1">IGS</strain>
    </source>
</reference>
<organism evidence="1 2">
    <name type="scientific">Candidatus Rhodobacter oscarellae</name>
    <dbReference type="NCBI Taxonomy" id="1675527"/>
    <lineage>
        <taxon>Bacteria</taxon>
        <taxon>Pseudomonadati</taxon>
        <taxon>Pseudomonadota</taxon>
        <taxon>Alphaproteobacteria</taxon>
        <taxon>Rhodobacterales</taxon>
        <taxon>Rhodobacter group</taxon>
        <taxon>Rhodobacter</taxon>
    </lineage>
</organism>
<gene>
    <name evidence="1" type="ORF">AIOL_002087</name>
</gene>
<dbReference type="Proteomes" id="UP000037178">
    <property type="component" value="Unassembled WGS sequence"/>
</dbReference>
<dbReference type="AlphaFoldDB" id="A0A0J9E355"/>
<proteinExistence type="predicted"/>
<dbReference type="Gene3D" id="1.10.3210.10">
    <property type="entry name" value="Hypothetical protein af1432"/>
    <property type="match status" value="1"/>
</dbReference>
<keyword evidence="2" id="KW-1185">Reference proteome</keyword>
<comment type="caution">
    <text evidence="1">The sequence shown here is derived from an EMBL/GenBank/DDBJ whole genome shotgun (WGS) entry which is preliminary data.</text>
</comment>
<accession>A0A0J9E355</accession>
<dbReference type="PATRIC" id="fig|1675527.3.peg.2201"/>
<name>A0A0J9E355_9RHOB</name>
<sequence>MIADFFPPLVVDCVRYHVPAKRYLCATDPAYMDQLSDASVLSLGLQGGPMSADEVAAFEANPHRDAIV</sequence>
<dbReference type="InterPro" id="IPR052567">
    <property type="entry name" value="OP_Dioxygenase"/>
</dbReference>
<protein>
    <submittedName>
        <fullName evidence="1">Uncharacterized protein</fullName>
    </submittedName>
</protein>